<dbReference type="AlphaFoldDB" id="C9LW25"/>
<dbReference type="Proteomes" id="UP000003505">
    <property type="component" value="Unassembled WGS sequence"/>
</dbReference>
<comment type="caution">
    <text evidence="1">The sequence shown here is derived from an EMBL/GenBank/DDBJ whole genome shotgun (WGS) entry which is preliminary data.</text>
</comment>
<organism evidence="1 2">
    <name type="scientific">Selenomonas sputigena (strain ATCC 35185 / DSM 20758 / CCUG 44933 / VPI D19B-28)</name>
    <dbReference type="NCBI Taxonomy" id="546271"/>
    <lineage>
        <taxon>Bacteria</taxon>
        <taxon>Bacillati</taxon>
        <taxon>Bacillota</taxon>
        <taxon>Negativicutes</taxon>
        <taxon>Selenomonadales</taxon>
        <taxon>Selenomonadaceae</taxon>
        <taxon>Selenomonas</taxon>
    </lineage>
</organism>
<evidence type="ECO:0000313" key="2">
    <source>
        <dbReference type="Proteomes" id="UP000003505"/>
    </source>
</evidence>
<proteinExistence type="predicted"/>
<dbReference type="EMBL" id="ACKP02000039">
    <property type="protein sequence ID" value="EEX76927.1"/>
    <property type="molecule type" value="Genomic_DNA"/>
</dbReference>
<accession>C9LW25</accession>
<evidence type="ECO:0000313" key="1">
    <source>
        <dbReference type="EMBL" id="EEX76927.1"/>
    </source>
</evidence>
<reference evidence="1 2" key="1">
    <citation type="submission" date="2009-09" db="EMBL/GenBank/DDBJ databases">
        <authorList>
            <person name="Weinstock G."/>
            <person name="Sodergren E."/>
            <person name="Clifton S."/>
            <person name="Fulton L."/>
            <person name="Fulton B."/>
            <person name="Courtney L."/>
            <person name="Fronick C."/>
            <person name="Harrison M."/>
            <person name="Strong C."/>
            <person name="Farmer C."/>
            <person name="Delahaunty K."/>
            <person name="Markovic C."/>
            <person name="Hall O."/>
            <person name="Minx P."/>
            <person name="Tomlinson C."/>
            <person name="Mitreva M."/>
            <person name="Nelson J."/>
            <person name="Hou S."/>
            <person name="Wollam A."/>
            <person name="Pepin K.H."/>
            <person name="Johnson M."/>
            <person name="Bhonagiri V."/>
            <person name="Nash W.E."/>
            <person name="Warren W."/>
            <person name="Chinwalla A."/>
            <person name="Mardis E.R."/>
            <person name="Wilson R.K."/>
        </authorList>
    </citation>
    <scope>NUCLEOTIDE SEQUENCE [LARGE SCALE GENOMIC DNA]</scope>
    <source>
        <strain evidence="2">ATCC 35185 / DSM 20758 / VPI D19B-28</strain>
    </source>
</reference>
<name>C9LW25_SELS3</name>
<sequence length="64" mass="7275">MTILLYDLLRNYTHKLPLCGHCAPSLQKPDQSAYAFGLTSWGFMVNYTHKRPLCGHCAPSLHEK</sequence>
<protein>
    <submittedName>
        <fullName evidence="1">Uncharacterized protein</fullName>
    </submittedName>
</protein>
<gene>
    <name evidence="1" type="ORF">SELSPUOL_01676</name>
</gene>